<dbReference type="PANTHER" id="PTHR34823:SF1">
    <property type="entry name" value="CHITIN-BINDING TYPE-4 DOMAIN-CONTAINING PROTEIN"/>
    <property type="match status" value="1"/>
</dbReference>
<dbReference type="GO" id="GO:0004497">
    <property type="term" value="F:monooxygenase activity"/>
    <property type="evidence" value="ECO:0007669"/>
    <property type="project" value="UniProtKB-KW"/>
</dbReference>
<organism evidence="3 4">
    <name type="scientific">Saccharopolyspora gregorii</name>
    <dbReference type="NCBI Taxonomy" id="33914"/>
    <lineage>
        <taxon>Bacteria</taxon>
        <taxon>Bacillati</taxon>
        <taxon>Actinomycetota</taxon>
        <taxon>Actinomycetes</taxon>
        <taxon>Pseudonocardiales</taxon>
        <taxon>Pseudonocardiaceae</taxon>
        <taxon>Saccharopolyspora</taxon>
    </lineage>
</organism>
<evidence type="ECO:0000313" key="3">
    <source>
        <dbReference type="EMBL" id="GAA3364244.1"/>
    </source>
</evidence>
<protein>
    <submittedName>
        <fullName evidence="3">Lytic polysaccharide monooxygenase</fullName>
    </submittedName>
</protein>
<keyword evidence="4" id="KW-1185">Reference proteome</keyword>
<keyword evidence="3" id="KW-0560">Oxidoreductase</keyword>
<keyword evidence="3" id="KW-0503">Monooxygenase</keyword>
<dbReference type="RefSeq" id="WP_224958330.1">
    <property type="nucleotide sequence ID" value="NZ_BAAAYK010000038.1"/>
</dbReference>
<dbReference type="InterPro" id="IPR004302">
    <property type="entry name" value="Cellulose/chitin-bd_N"/>
</dbReference>
<gene>
    <name evidence="3" type="ORF">GCM10020366_59340</name>
</gene>
<dbReference type="Gene3D" id="2.70.50.50">
    <property type="entry name" value="chitin-binding protein cbp21"/>
    <property type="match status" value="1"/>
</dbReference>
<dbReference type="PANTHER" id="PTHR34823">
    <property type="entry name" value="GLCNAC-BINDING PROTEIN A"/>
    <property type="match status" value="1"/>
</dbReference>
<dbReference type="CDD" id="cd21177">
    <property type="entry name" value="LPMO_AA10"/>
    <property type="match status" value="1"/>
</dbReference>
<dbReference type="Proteomes" id="UP001500483">
    <property type="component" value="Unassembled WGS sequence"/>
</dbReference>
<name>A0ABP6RZM8_9PSEU</name>
<dbReference type="InterPro" id="IPR051024">
    <property type="entry name" value="GlcNAc_Chitin_IntDeg"/>
</dbReference>
<dbReference type="SUPFAM" id="SSF81296">
    <property type="entry name" value="E set domains"/>
    <property type="match status" value="1"/>
</dbReference>
<dbReference type="EMBL" id="BAAAYK010000038">
    <property type="protein sequence ID" value="GAA3364244.1"/>
    <property type="molecule type" value="Genomic_DNA"/>
</dbReference>
<evidence type="ECO:0000256" key="1">
    <source>
        <dbReference type="ARBA" id="ARBA00022729"/>
    </source>
</evidence>
<comment type="caution">
    <text evidence="3">The sequence shown here is derived from an EMBL/GenBank/DDBJ whole genome shotgun (WGS) entry which is preliminary data.</text>
</comment>
<accession>A0ABP6RZM8</accession>
<evidence type="ECO:0000313" key="4">
    <source>
        <dbReference type="Proteomes" id="UP001500483"/>
    </source>
</evidence>
<dbReference type="InterPro" id="IPR014756">
    <property type="entry name" value="Ig_E-set"/>
</dbReference>
<reference evidence="4" key="1">
    <citation type="journal article" date="2019" name="Int. J. Syst. Evol. Microbiol.">
        <title>The Global Catalogue of Microorganisms (GCM) 10K type strain sequencing project: providing services to taxonomists for standard genome sequencing and annotation.</title>
        <authorList>
            <consortium name="The Broad Institute Genomics Platform"/>
            <consortium name="The Broad Institute Genome Sequencing Center for Infectious Disease"/>
            <person name="Wu L."/>
            <person name="Ma J."/>
        </authorList>
    </citation>
    <scope>NUCLEOTIDE SEQUENCE [LARGE SCALE GENOMIC DNA]</scope>
    <source>
        <strain evidence="4">JCM 9687</strain>
    </source>
</reference>
<sequence>MLKKSVKSTIGIAAVSIAGLALPVFTSGVATGHGFVQSPASRQEACSNGTLNDCGAIQWEPQSVEGPKGFPEAGPEDGSICSAGLEQFSELDDPRGGQWPTTDVAAGQDFQFQWKITAAHSTSSFRYYVTKDGWDPTQPISRDQLEPTPFVDVDYGGAQPPNTYTHDGKMPEGKSGRHAIVGVWDVADTANAFYSCADVNFG</sequence>
<proteinExistence type="predicted"/>
<feature type="domain" description="Chitin-binding type-4" evidence="2">
    <location>
        <begin position="33"/>
        <end position="199"/>
    </location>
</feature>
<keyword evidence="1" id="KW-0732">Signal</keyword>
<dbReference type="Pfam" id="PF03067">
    <property type="entry name" value="LPMO_10"/>
    <property type="match status" value="1"/>
</dbReference>
<evidence type="ECO:0000259" key="2">
    <source>
        <dbReference type="Pfam" id="PF03067"/>
    </source>
</evidence>